<proteinExistence type="predicted"/>
<accession>A0A6J6J9A2</accession>
<sequence>MTEPIIRGSRRQLLQVGVVGTSVFTLSRLLSACGGSASSDPLDGPISQNMALVQRWVPDQIGPGAVRLPISLADNAGLLLKGPRVLTGEIKSVTDDSVVVKGLTAQRASLGEGLAPFWVFNTTLETVAFFTLVVDGGPADGAAFQVSDPSTLVVPRPTDRLPSLDTPTADNHQGVEPYCTQMPEPCPFHEMTLAEALQKNQRVVLIVGTPAHCRTGVCAPVLDGMITMSKELTDVIFIHADVYLDDSATTVAPTVEELKLTFEPVVWVTDTSGVITHRFEGVWHPDEVRQALI</sequence>
<dbReference type="PROSITE" id="PS51352">
    <property type="entry name" value="THIOREDOXIN_2"/>
    <property type="match status" value="1"/>
</dbReference>
<reference evidence="3" key="1">
    <citation type="submission" date="2020-05" db="EMBL/GenBank/DDBJ databases">
        <authorList>
            <person name="Chiriac C."/>
            <person name="Salcher M."/>
            <person name="Ghai R."/>
            <person name="Kavagutti S V."/>
        </authorList>
    </citation>
    <scope>NUCLEOTIDE SEQUENCE</scope>
</reference>
<gene>
    <name evidence="3" type="ORF">UFOPK1960_00778</name>
    <name evidence="4" type="ORF">UFOPK4422_01468</name>
</gene>
<evidence type="ECO:0000256" key="1">
    <source>
        <dbReference type="SAM" id="MobiDB-lite"/>
    </source>
</evidence>
<dbReference type="EMBL" id="CAFBRX010000193">
    <property type="protein sequence ID" value="CAB5133144.1"/>
    <property type="molecule type" value="Genomic_DNA"/>
</dbReference>
<evidence type="ECO:0000313" key="4">
    <source>
        <dbReference type="EMBL" id="CAB5133144.1"/>
    </source>
</evidence>
<feature type="domain" description="Thioredoxin" evidence="2">
    <location>
        <begin position="155"/>
        <end position="293"/>
    </location>
</feature>
<feature type="region of interest" description="Disordered" evidence="1">
    <location>
        <begin position="155"/>
        <end position="174"/>
    </location>
</feature>
<protein>
    <submittedName>
        <fullName evidence="3">Unannotated protein</fullName>
    </submittedName>
</protein>
<evidence type="ECO:0000313" key="3">
    <source>
        <dbReference type="EMBL" id="CAB4632549.1"/>
    </source>
</evidence>
<dbReference type="AlphaFoldDB" id="A0A6J6J9A2"/>
<name>A0A6J6J9A2_9ZZZZ</name>
<dbReference type="InterPro" id="IPR013766">
    <property type="entry name" value="Thioredoxin_domain"/>
</dbReference>
<organism evidence="3">
    <name type="scientific">freshwater metagenome</name>
    <dbReference type="NCBI Taxonomy" id="449393"/>
    <lineage>
        <taxon>unclassified sequences</taxon>
        <taxon>metagenomes</taxon>
        <taxon>ecological metagenomes</taxon>
    </lineage>
</organism>
<dbReference type="EMBL" id="CAEZVL010000105">
    <property type="protein sequence ID" value="CAB4632549.1"/>
    <property type="molecule type" value="Genomic_DNA"/>
</dbReference>
<evidence type="ECO:0000259" key="2">
    <source>
        <dbReference type="PROSITE" id="PS51352"/>
    </source>
</evidence>